<dbReference type="SUPFAM" id="SSF57667">
    <property type="entry name" value="beta-beta-alpha zinc fingers"/>
    <property type="match status" value="1"/>
</dbReference>
<dbReference type="EMBL" id="JAHUTI010083151">
    <property type="protein sequence ID" value="MED6259327.1"/>
    <property type="molecule type" value="Genomic_DNA"/>
</dbReference>
<evidence type="ECO:0000256" key="1">
    <source>
        <dbReference type="SAM" id="MobiDB-lite"/>
    </source>
</evidence>
<feature type="compositionally biased region" description="Polar residues" evidence="1">
    <location>
        <begin position="55"/>
        <end position="66"/>
    </location>
</feature>
<accession>A0ABU7C9I9</accession>
<reference evidence="2 3" key="1">
    <citation type="submission" date="2021-07" db="EMBL/GenBank/DDBJ databases">
        <authorList>
            <person name="Palmer J.M."/>
        </authorList>
    </citation>
    <scope>NUCLEOTIDE SEQUENCE [LARGE SCALE GENOMIC DNA]</scope>
    <source>
        <strain evidence="2 3">AT_MEX2019</strain>
        <tissue evidence="2">Muscle</tissue>
    </source>
</reference>
<name>A0ABU7C9I9_9TELE</name>
<evidence type="ECO:0000313" key="2">
    <source>
        <dbReference type="EMBL" id="MED6259327.1"/>
    </source>
</evidence>
<dbReference type="Gene3D" id="3.30.160.60">
    <property type="entry name" value="Classic Zinc Finger"/>
    <property type="match status" value="2"/>
</dbReference>
<proteinExistence type="predicted"/>
<gene>
    <name evidence="2" type="ORF">ATANTOWER_020975</name>
</gene>
<keyword evidence="3" id="KW-1185">Reference proteome</keyword>
<organism evidence="2 3">
    <name type="scientific">Ataeniobius toweri</name>
    <dbReference type="NCBI Taxonomy" id="208326"/>
    <lineage>
        <taxon>Eukaryota</taxon>
        <taxon>Metazoa</taxon>
        <taxon>Chordata</taxon>
        <taxon>Craniata</taxon>
        <taxon>Vertebrata</taxon>
        <taxon>Euteleostomi</taxon>
        <taxon>Actinopterygii</taxon>
        <taxon>Neopterygii</taxon>
        <taxon>Teleostei</taxon>
        <taxon>Neoteleostei</taxon>
        <taxon>Acanthomorphata</taxon>
        <taxon>Ovalentaria</taxon>
        <taxon>Atherinomorphae</taxon>
        <taxon>Cyprinodontiformes</taxon>
        <taxon>Goodeidae</taxon>
        <taxon>Ataeniobius</taxon>
    </lineage>
</organism>
<protein>
    <recommendedName>
        <fullName evidence="4">C2H2-type domain-containing protein</fullName>
    </recommendedName>
</protein>
<sequence length="118" mass="13354">MVDFLVEEKSNTSSSVKSLAENHSCTNQNGIHDEGLSGVNERERDQPSHSEEELQNSGSLSTLPNQLVSTGKNTFLYKYHITVHQRSHTGERPHSCDQCRKSYNFPASLRCHKCSYQQ</sequence>
<comment type="caution">
    <text evidence="2">The sequence shown here is derived from an EMBL/GenBank/DDBJ whole genome shotgun (WGS) entry which is preliminary data.</text>
</comment>
<feature type="compositionally biased region" description="Basic and acidic residues" evidence="1">
    <location>
        <begin position="1"/>
        <end position="10"/>
    </location>
</feature>
<evidence type="ECO:0008006" key="4">
    <source>
        <dbReference type="Google" id="ProtNLM"/>
    </source>
</evidence>
<feature type="compositionally biased region" description="Basic and acidic residues" evidence="1">
    <location>
        <begin position="31"/>
        <end position="52"/>
    </location>
</feature>
<feature type="region of interest" description="Disordered" evidence="1">
    <location>
        <begin position="1"/>
        <end position="66"/>
    </location>
</feature>
<feature type="compositionally biased region" description="Polar residues" evidence="1">
    <location>
        <begin position="11"/>
        <end position="30"/>
    </location>
</feature>
<dbReference type="InterPro" id="IPR036236">
    <property type="entry name" value="Znf_C2H2_sf"/>
</dbReference>
<evidence type="ECO:0000313" key="3">
    <source>
        <dbReference type="Proteomes" id="UP001345963"/>
    </source>
</evidence>
<dbReference type="Proteomes" id="UP001345963">
    <property type="component" value="Unassembled WGS sequence"/>
</dbReference>